<organism evidence="8 9">
    <name type="scientific">Vibrio genomosp. F6 str. FF-238</name>
    <dbReference type="NCBI Taxonomy" id="1191298"/>
    <lineage>
        <taxon>Bacteria</taxon>
        <taxon>Pseudomonadati</taxon>
        <taxon>Pseudomonadota</taxon>
        <taxon>Gammaproteobacteria</taxon>
        <taxon>Vibrionales</taxon>
        <taxon>Vibrionaceae</taxon>
        <taxon>Vibrio</taxon>
    </lineage>
</organism>
<dbReference type="InterPro" id="IPR045121">
    <property type="entry name" value="CoAse"/>
</dbReference>
<evidence type="ECO:0000256" key="3">
    <source>
        <dbReference type="ARBA" id="ARBA00022723"/>
    </source>
</evidence>
<comment type="cofactor">
    <cofactor evidence="2">
        <name>Mg(2+)</name>
        <dbReference type="ChEBI" id="CHEBI:18420"/>
    </cofactor>
</comment>
<keyword evidence="4" id="KW-0378">Hydrolase</keyword>
<dbReference type="PANTHER" id="PTHR12992:SF11">
    <property type="entry name" value="MITOCHONDRIAL COENZYME A DIPHOSPHATASE NUDT8"/>
    <property type="match status" value="1"/>
</dbReference>
<evidence type="ECO:0000256" key="2">
    <source>
        <dbReference type="ARBA" id="ARBA00001946"/>
    </source>
</evidence>
<dbReference type="CDD" id="cd03426">
    <property type="entry name" value="NUDIX_CoAse_Nudt7"/>
    <property type="match status" value="1"/>
</dbReference>
<dbReference type="InterPro" id="IPR000086">
    <property type="entry name" value="NUDIX_hydrolase_dom"/>
</dbReference>
<dbReference type="Pfam" id="PF00293">
    <property type="entry name" value="NUDIX"/>
    <property type="match status" value="1"/>
</dbReference>
<protein>
    <submittedName>
        <fullName evidence="8">Coenzyme A pyrophosphatase</fullName>
    </submittedName>
</protein>
<comment type="caution">
    <text evidence="8">The sequence shown here is derived from an EMBL/GenBank/DDBJ whole genome shotgun (WGS) entry which is preliminary data.</text>
</comment>
<dbReference type="RefSeq" id="WP_017053934.1">
    <property type="nucleotide sequence ID" value="NZ_AJYW02000063.1"/>
</dbReference>
<dbReference type="NCBIfam" id="NF007980">
    <property type="entry name" value="PRK10707.1"/>
    <property type="match status" value="1"/>
</dbReference>
<dbReference type="PROSITE" id="PS51462">
    <property type="entry name" value="NUDIX"/>
    <property type="match status" value="1"/>
</dbReference>
<keyword evidence="6" id="KW-0464">Manganese</keyword>
<dbReference type="GO" id="GO:0010945">
    <property type="term" value="F:coenzyme A diphosphatase activity"/>
    <property type="evidence" value="ECO:0007669"/>
    <property type="project" value="InterPro"/>
</dbReference>
<dbReference type="Gene3D" id="3.90.79.10">
    <property type="entry name" value="Nucleoside Triphosphate Pyrophosphohydrolase"/>
    <property type="match status" value="1"/>
</dbReference>
<evidence type="ECO:0000256" key="6">
    <source>
        <dbReference type="ARBA" id="ARBA00023211"/>
    </source>
</evidence>
<proteinExistence type="predicted"/>
<evidence type="ECO:0000256" key="1">
    <source>
        <dbReference type="ARBA" id="ARBA00001936"/>
    </source>
</evidence>
<keyword evidence="3" id="KW-0479">Metal-binding</keyword>
<reference evidence="8 9" key="1">
    <citation type="journal article" date="2012" name="Science">
        <title>Ecological populations of bacteria act as socially cohesive units of antibiotic production and resistance.</title>
        <authorList>
            <person name="Cordero O.X."/>
            <person name="Wildschutte H."/>
            <person name="Kirkup B."/>
            <person name="Proehl S."/>
            <person name="Ngo L."/>
            <person name="Hussain F."/>
            <person name="Le Roux F."/>
            <person name="Mincer T."/>
            <person name="Polz M.F."/>
        </authorList>
    </citation>
    <scope>NUCLEOTIDE SEQUENCE [LARGE SCALE GENOMIC DNA]</scope>
    <source>
        <strain evidence="8 9">FF-238</strain>
    </source>
</reference>
<evidence type="ECO:0000313" key="9">
    <source>
        <dbReference type="Proteomes" id="UP000094165"/>
    </source>
</evidence>
<feature type="domain" description="Nudix hydrolase" evidence="7">
    <location>
        <begin position="34"/>
        <end position="166"/>
    </location>
</feature>
<dbReference type="Proteomes" id="UP000094165">
    <property type="component" value="Unassembled WGS sequence"/>
</dbReference>
<dbReference type="GO" id="GO:0046872">
    <property type="term" value="F:metal ion binding"/>
    <property type="evidence" value="ECO:0007669"/>
    <property type="project" value="UniProtKB-KW"/>
</dbReference>
<dbReference type="PANTHER" id="PTHR12992">
    <property type="entry name" value="NUDIX HYDROLASE"/>
    <property type="match status" value="1"/>
</dbReference>
<dbReference type="EMBL" id="AJYW02000063">
    <property type="protein sequence ID" value="OEE77986.1"/>
    <property type="molecule type" value="Genomic_DNA"/>
</dbReference>
<evidence type="ECO:0000259" key="7">
    <source>
        <dbReference type="PROSITE" id="PS51462"/>
    </source>
</evidence>
<keyword evidence="5" id="KW-0460">Magnesium</keyword>
<dbReference type="AlphaFoldDB" id="A0A1E5D358"/>
<gene>
    <name evidence="8" type="ORF">A130_13825</name>
</gene>
<evidence type="ECO:0000256" key="5">
    <source>
        <dbReference type="ARBA" id="ARBA00022842"/>
    </source>
</evidence>
<dbReference type="InterPro" id="IPR015797">
    <property type="entry name" value="NUDIX_hydrolase-like_dom_sf"/>
</dbReference>
<comment type="cofactor">
    <cofactor evidence="1">
        <name>Mn(2+)</name>
        <dbReference type="ChEBI" id="CHEBI:29035"/>
    </cofactor>
</comment>
<dbReference type="SUPFAM" id="SSF55811">
    <property type="entry name" value="Nudix"/>
    <property type="match status" value="1"/>
</dbReference>
<evidence type="ECO:0000313" key="8">
    <source>
        <dbReference type="EMBL" id="OEE77986.1"/>
    </source>
</evidence>
<sequence>MNKKTLIQYFQFHQLVDYDADSTKRVEHLNTRTLRKAAVLIGFVERENQLNIVLTKRARHLKHHPGQISFPGGKHEQYDDSLLDTAVRETSEEIGIPAEHIEILGQLPEITTVSQFSVTPVLAFIHSSYTANIDPNEVESLFEVPASHLLDTSKLFSHLFTIRNEPHRVFAIPYEQHFIWGMTAQIIQSLQQQITH</sequence>
<keyword evidence="9" id="KW-1185">Reference proteome</keyword>
<evidence type="ECO:0000256" key="4">
    <source>
        <dbReference type="ARBA" id="ARBA00022801"/>
    </source>
</evidence>
<name>A0A1E5D358_9VIBR</name>
<accession>A0A1E5D358</accession>